<accession>A0A8J3NJU1</accession>
<comment type="caution">
    <text evidence="1">The sequence shown here is derived from an EMBL/GenBank/DDBJ whole genome shotgun (WGS) entry which is preliminary data.</text>
</comment>
<dbReference type="Proteomes" id="UP000601223">
    <property type="component" value="Unassembled WGS sequence"/>
</dbReference>
<gene>
    <name evidence="1" type="ORF">Cba03nite_21440</name>
</gene>
<proteinExistence type="predicted"/>
<evidence type="ECO:0000313" key="2">
    <source>
        <dbReference type="Proteomes" id="UP000601223"/>
    </source>
</evidence>
<keyword evidence="2" id="KW-1185">Reference proteome</keyword>
<organism evidence="1 2">
    <name type="scientific">Catellatospora bangladeshensis</name>
    <dbReference type="NCBI Taxonomy" id="310355"/>
    <lineage>
        <taxon>Bacteria</taxon>
        <taxon>Bacillati</taxon>
        <taxon>Actinomycetota</taxon>
        <taxon>Actinomycetes</taxon>
        <taxon>Micromonosporales</taxon>
        <taxon>Micromonosporaceae</taxon>
        <taxon>Catellatospora</taxon>
    </lineage>
</organism>
<dbReference type="RefSeq" id="WP_203744711.1">
    <property type="nucleotide sequence ID" value="NZ_BONF01000010.1"/>
</dbReference>
<evidence type="ECO:0000313" key="1">
    <source>
        <dbReference type="EMBL" id="GIF80795.1"/>
    </source>
</evidence>
<dbReference type="EMBL" id="BONF01000010">
    <property type="protein sequence ID" value="GIF80795.1"/>
    <property type="molecule type" value="Genomic_DNA"/>
</dbReference>
<name>A0A8J3NJU1_9ACTN</name>
<dbReference type="AlphaFoldDB" id="A0A8J3NJU1"/>
<reference evidence="1 2" key="1">
    <citation type="submission" date="2021-01" db="EMBL/GenBank/DDBJ databases">
        <title>Whole genome shotgun sequence of Catellatospora bangladeshensis NBRC 107357.</title>
        <authorList>
            <person name="Komaki H."/>
            <person name="Tamura T."/>
        </authorList>
    </citation>
    <scope>NUCLEOTIDE SEQUENCE [LARGE SCALE GENOMIC DNA]</scope>
    <source>
        <strain evidence="1 2">NBRC 107357</strain>
    </source>
</reference>
<protein>
    <submittedName>
        <fullName evidence="1">Uncharacterized protein</fullName>
    </submittedName>
</protein>
<sequence>MGLLDRFFGSPRDRFAAEALRIARRAPGIVRAAYDAEKFAVAAWRDGSGSPVWIYLANVFAETQDARPADRAARLTQLVRIILTPHDDESWDEVRTRLRPVLRPDTFGQAGPMGMVPPLSRAALPHLRELVVVDRPESMAYVTPPRLEEWGVSADDVFAAARQNLAELAEQSLRQHWPDGNAMVRMVDSGDGYFTSLLLAPGWLAGVSERMGEPVVAFVPDVNTVLLCPADGGAATALHTIVESEFGEAARSISPVGYIAGDGGRVVPYAPPPGHPAHPAAQRARVLLTVTQYRSQTEWLSAQYAEHGIDVYVGGLLAAAGADEPPFTVASWGDGIESLLPEADFIAFAGPDGVWGRVPWDAVARLVPLAPEPLLTPARYRVGGWPAPDVMQQLRAYAVD</sequence>